<dbReference type="KEGG" id="fmr:Fuma_05258"/>
<feature type="transmembrane region" description="Helical" evidence="1">
    <location>
        <begin position="193"/>
        <end position="212"/>
    </location>
</feature>
<evidence type="ECO:0000259" key="2">
    <source>
        <dbReference type="Pfam" id="PF01757"/>
    </source>
</evidence>
<feature type="transmembrane region" description="Helical" evidence="1">
    <location>
        <begin position="232"/>
        <end position="249"/>
    </location>
</feature>
<feature type="transmembrane region" description="Helical" evidence="1">
    <location>
        <begin position="357"/>
        <end position="377"/>
    </location>
</feature>
<feature type="transmembrane region" description="Helical" evidence="1">
    <location>
        <begin position="160"/>
        <end position="181"/>
    </location>
</feature>
<organism evidence="3 4">
    <name type="scientific">Fuerstiella marisgermanici</name>
    <dbReference type="NCBI Taxonomy" id="1891926"/>
    <lineage>
        <taxon>Bacteria</taxon>
        <taxon>Pseudomonadati</taxon>
        <taxon>Planctomycetota</taxon>
        <taxon>Planctomycetia</taxon>
        <taxon>Planctomycetales</taxon>
        <taxon>Planctomycetaceae</taxon>
        <taxon>Fuerstiella</taxon>
    </lineage>
</organism>
<name>A0A1P8WNF8_9PLAN</name>
<dbReference type="EMBL" id="CP017641">
    <property type="protein sequence ID" value="APZ95599.1"/>
    <property type="molecule type" value="Genomic_DNA"/>
</dbReference>
<keyword evidence="1" id="KW-1133">Transmembrane helix</keyword>
<evidence type="ECO:0000256" key="1">
    <source>
        <dbReference type="SAM" id="Phobius"/>
    </source>
</evidence>
<keyword evidence="4" id="KW-1185">Reference proteome</keyword>
<reference evidence="3 4" key="1">
    <citation type="journal article" date="2016" name="Front. Microbiol.">
        <title>Fuerstia marisgermanicae gen. nov., sp. nov., an Unusual Member of the Phylum Planctomycetes from the German Wadden Sea.</title>
        <authorList>
            <person name="Kohn T."/>
            <person name="Heuer A."/>
            <person name="Jogler M."/>
            <person name="Vollmers J."/>
            <person name="Boedeker C."/>
            <person name="Bunk B."/>
            <person name="Rast P."/>
            <person name="Borchert D."/>
            <person name="Glockner I."/>
            <person name="Freese H.M."/>
            <person name="Klenk H.P."/>
            <person name="Overmann J."/>
            <person name="Kaster A.K."/>
            <person name="Rohde M."/>
            <person name="Wiegand S."/>
            <person name="Jogler C."/>
        </authorList>
    </citation>
    <scope>NUCLEOTIDE SEQUENCE [LARGE SCALE GENOMIC DNA]</scope>
    <source>
        <strain evidence="3 4">NH11</strain>
    </source>
</reference>
<protein>
    <submittedName>
        <fullName evidence="3">Glucans biosynthesis protein</fullName>
    </submittedName>
</protein>
<evidence type="ECO:0000313" key="3">
    <source>
        <dbReference type="EMBL" id="APZ95599.1"/>
    </source>
</evidence>
<accession>A0A1P8WNF8</accession>
<proteinExistence type="predicted"/>
<feature type="transmembrane region" description="Helical" evidence="1">
    <location>
        <begin position="106"/>
        <end position="130"/>
    </location>
</feature>
<feature type="transmembrane region" description="Helical" evidence="1">
    <location>
        <begin position="24"/>
        <end position="44"/>
    </location>
</feature>
<dbReference type="Pfam" id="PF01757">
    <property type="entry name" value="Acyl_transf_3"/>
    <property type="match status" value="1"/>
</dbReference>
<feature type="domain" description="Acyltransferase 3" evidence="2">
    <location>
        <begin position="22"/>
        <end position="372"/>
    </location>
</feature>
<dbReference type="PANTHER" id="PTHR36927:SF1">
    <property type="entry name" value="MDO-LIKE PROTEIN"/>
    <property type="match status" value="1"/>
</dbReference>
<dbReference type="Proteomes" id="UP000187735">
    <property type="component" value="Chromosome"/>
</dbReference>
<sequence>MTTPAHTTSFEPTPLRTTLGGMSALRAIAMLLGITLHASMAYLARPLEGMRWVVQDTPSLVGDFAYWWVHAWRLPLFFFLAGFFAKLTMDRHGAEQFARKRFKRLVVPYIVAAWTIGPILYVVFVGGWYLTGQCTYDQMMPHVPLPPKLQENSFGPAHLWFLQDLIIMSSVYLFLSVVMPGTGKPVRETKTAIAPKWWMPIAAAIPTGLLLWSDLSPVIAHHNTFLADPPRLLYFTIYFIGGITAFQNREWFMKAVRFPKTHLLLSVPLGIVYLVLLRTNFLDLQSLTGRLVMGLTVALIAWLTIYGLMGCFLHHWNSEGPQARYIADSSYWMYLCHLPIVAALATALHWIDIPSVFKFLIVSSVTTVIGLLSYQLFVRYTIIGNYLHGPREKPAHTQSLRPTASPRPVR</sequence>
<feature type="transmembrane region" description="Helical" evidence="1">
    <location>
        <begin position="332"/>
        <end position="351"/>
    </location>
</feature>
<dbReference type="InterPro" id="IPR002656">
    <property type="entry name" value="Acyl_transf_3_dom"/>
</dbReference>
<feature type="transmembrane region" description="Helical" evidence="1">
    <location>
        <begin position="64"/>
        <end position="85"/>
    </location>
</feature>
<dbReference type="STRING" id="1891926.Fuma_05258"/>
<dbReference type="GO" id="GO:0016747">
    <property type="term" value="F:acyltransferase activity, transferring groups other than amino-acyl groups"/>
    <property type="evidence" value="ECO:0007669"/>
    <property type="project" value="InterPro"/>
</dbReference>
<keyword evidence="1" id="KW-0812">Transmembrane</keyword>
<feature type="transmembrane region" description="Helical" evidence="1">
    <location>
        <begin position="291"/>
        <end position="312"/>
    </location>
</feature>
<feature type="transmembrane region" description="Helical" evidence="1">
    <location>
        <begin position="261"/>
        <end position="279"/>
    </location>
</feature>
<evidence type="ECO:0000313" key="4">
    <source>
        <dbReference type="Proteomes" id="UP000187735"/>
    </source>
</evidence>
<dbReference type="InterPro" id="IPR050623">
    <property type="entry name" value="Glucan_succinyl_AcylTrfase"/>
</dbReference>
<dbReference type="AlphaFoldDB" id="A0A1P8WNF8"/>
<gene>
    <name evidence="3" type="ORF">Fuma_05258</name>
</gene>
<keyword evidence="1" id="KW-0472">Membrane</keyword>
<dbReference type="PANTHER" id="PTHR36927">
    <property type="entry name" value="BLR4337 PROTEIN"/>
    <property type="match status" value="1"/>
</dbReference>